<organism evidence="2 3">
    <name type="scientific">Sinosporangium siamense</name>
    <dbReference type="NCBI Taxonomy" id="1367973"/>
    <lineage>
        <taxon>Bacteria</taxon>
        <taxon>Bacillati</taxon>
        <taxon>Actinomycetota</taxon>
        <taxon>Actinomycetes</taxon>
        <taxon>Streptosporangiales</taxon>
        <taxon>Streptosporangiaceae</taxon>
        <taxon>Sinosporangium</taxon>
    </lineage>
</organism>
<reference evidence="2" key="1">
    <citation type="submission" date="2021-01" db="EMBL/GenBank/DDBJ databases">
        <title>Whole genome shotgun sequence of Sinosporangium siamense NBRC 109515.</title>
        <authorList>
            <person name="Komaki H."/>
            <person name="Tamura T."/>
        </authorList>
    </citation>
    <scope>NUCLEOTIDE SEQUENCE</scope>
    <source>
        <strain evidence="2">NBRC 109515</strain>
    </source>
</reference>
<name>A0A919RJP6_9ACTN</name>
<feature type="compositionally biased region" description="Gly residues" evidence="1">
    <location>
        <begin position="1"/>
        <end position="12"/>
    </location>
</feature>
<protein>
    <submittedName>
        <fullName evidence="2">Uncharacterized protein</fullName>
    </submittedName>
</protein>
<feature type="region of interest" description="Disordered" evidence="1">
    <location>
        <begin position="35"/>
        <end position="57"/>
    </location>
</feature>
<feature type="region of interest" description="Disordered" evidence="1">
    <location>
        <begin position="1"/>
        <end position="22"/>
    </location>
</feature>
<comment type="caution">
    <text evidence="2">The sequence shown here is derived from an EMBL/GenBank/DDBJ whole genome shotgun (WGS) entry which is preliminary data.</text>
</comment>
<evidence type="ECO:0000313" key="2">
    <source>
        <dbReference type="EMBL" id="GII95077.1"/>
    </source>
</evidence>
<dbReference type="AlphaFoldDB" id="A0A919RJP6"/>
<accession>A0A919RJP6</accession>
<feature type="compositionally biased region" description="Low complexity" evidence="1">
    <location>
        <begin position="43"/>
        <end position="56"/>
    </location>
</feature>
<gene>
    <name evidence="2" type="ORF">Ssi02_53080</name>
</gene>
<evidence type="ECO:0000256" key="1">
    <source>
        <dbReference type="SAM" id="MobiDB-lite"/>
    </source>
</evidence>
<keyword evidence="3" id="KW-1185">Reference proteome</keyword>
<proteinExistence type="predicted"/>
<sequence>MAGEPGGHGQAGGPRSHDEHVIHFTGPGALSFHMNRLREPENSRNSSYSISEPSNSDRLFRSSVSQGVLEVSRAGSDISEFEPVETICIEL</sequence>
<evidence type="ECO:0000313" key="3">
    <source>
        <dbReference type="Proteomes" id="UP000606172"/>
    </source>
</evidence>
<dbReference type="Proteomes" id="UP000606172">
    <property type="component" value="Unassembled WGS sequence"/>
</dbReference>
<dbReference type="EMBL" id="BOOW01000032">
    <property type="protein sequence ID" value="GII95077.1"/>
    <property type="molecule type" value="Genomic_DNA"/>
</dbReference>